<organism evidence="1 2">
    <name type="scientific">Pocillopora damicornis</name>
    <name type="common">Cauliflower coral</name>
    <name type="synonym">Millepora damicornis</name>
    <dbReference type="NCBI Taxonomy" id="46731"/>
    <lineage>
        <taxon>Eukaryota</taxon>
        <taxon>Metazoa</taxon>
        <taxon>Cnidaria</taxon>
        <taxon>Anthozoa</taxon>
        <taxon>Hexacorallia</taxon>
        <taxon>Scleractinia</taxon>
        <taxon>Astrocoeniina</taxon>
        <taxon>Pocilloporidae</taxon>
        <taxon>Pocillopora</taxon>
    </lineage>
</organism>
<proteinExistence type="predicted"/>
<evidence type="ECO:0000313" key="2">
    <source>
        <dbReference type="Proteomes" id="UP000275408"/>
    </source>
</evidence>
<name>A0A3M6U4K4_POCDA</name>
<evidence type="ECO:0000313" key="1">
    <source>
        <dbReference type="EMBL" id="RMX48464.1"/>
    </source>
</evidence>
<gene>
    <name evidence="1" type="ORF">pdam_00015187</name>
</gene>
<dbReference type="Proteomes" id="UP000275408">
    <property type="component" value="Unassembled WGS sequence"/>
</dbReference>
<accession>A0A3M6U4K4</accession>
<evidence type="ECO:0008006" key="3">
    <source>
        <dbReference type="Google" id="ProtNLM"/>
    </source>
</evidence>
<sequence>MNTTTIAAFTKPCGFIHEHSFAHCGLISGSFLAGTLQVGLSEYNSLRSNRSGEAGSCCSLEEFVENCGINIWNWLLQSHEYQGQILLCLRRANNFIKFPKAEAETRQTIQEFQNINRFPQVGVADANGKFLHVSTGYTGSIHDAHSSFFTSIGNGDMLYSPMCQIGDTEVKPLKEIFSIARVVIEQSFGLLNMRWRCSLDKLDESEEKMSMMLLKLMWPITTTMGFPSTPPRSLLVTLSQGGNCAHFGCQQFFSVSFGMKTSLAGVGSLKYLEEICVDIATFYENANNKCFANVSAFFVPCSLKAPEPSWGNVDGLKMENAQTTGRLLSNGLLKGTQMRKTGKRHLEITYV</sequence>
<dbReference type="AlphaFoldDB" id="A0A3M6U4K4"/>
<comment type="caution">
    <text evidence="1">The sequence shown here is derived from an EMBL/GenBank/DDBJ whole genome shotgun (WGS) entry which is preliminary data.</text>
</comment>
<feature type="non-terminal residue" evidence="1">
    <location>
        <position position="351"/>
    </location>
</feature>
<protein>
    <recommendedName>
        <fullName evidence="3">DDE Tnp4 domain-containing protein</fullName>
    </recommendedName>
</protein>
<dbReference type="EMBL" id="RCHS01002274">
    <property type="protein sequence ID" value="RMX48464.1"/>
    <property type="molecule type" value="Genomic_DNA"/>
</dbReference>
<reference evidence="1 2" key="1">
    <citation type="journal article" date="2018" name="Sci. Rep.">
        <title>Comparative analysis of the Pocillopora damicornis genome highlights role of immune system in coral evolution.</title>
        <authorList>
            <person name="Cunning R."/>
            <person name="Bay R.A."/>
            <person name="Gillette P."/>
            <person name="Baker A.C."/>
            <person name="Traylor-Knowles N."/>
        </authorList>
    </citation>
    <scope>NUCLEOTIDE SEQUENCE [LARGE SCALE GENOMIC DNA]</scope>
    <source>
        <strain evidence="1">RSMAS</strain>
        <tissue evidence="1">Whole animal</tissue>
    </source>
</reference>
<keyword evidence="2" id="KW-1185">Reference proteome</keyword>